<evidence type="ECO:0000313" key="2">
    <source>
        <dbReference type="Proteomes" id="UP000658720"/>
    </source>
</evidence>
<evidence type="ECO:0000313" key="1">
    <source>
        <dbReference type="EMBL" id="MBE9255427.1"/>
    </source>
</evidence>
<dbReference type="EMBL" id="JADEVV010000063">
    <property type="protein sequence ID" value="MBE9255427.1"/>
    <property type="molecule type" value="Genomic_DNA"/>
</dbReference>
<dbReference type="RefSeq" id="WP_194020799.1">
    <property type="nucleotide sequence ID" value="NZ_JADEVV010000063.1"/>
</dbReference>
<proteinExistence type="predicted"/>
<accession>A0ABR9VVQ0</accession>
<name>A0ABR9VVQ0_9SYNC</name>
<sequence length="424" mass="44174">MSLLPIANYLANVYSCLSEFALTDTFWANFESIYGTEYDFAKAEAIRSSWGNQDFSALPSIEVVSAEVLGSALGGYAASNKTIYLSDVFLATAASEQIVAVILEEIGHHVDAQVNSTDTPGDEGEYFAKVALVQPLTQSEVTRLQAENDWAVVTIDGVETAIEMATWTVSTYSELLGALSSADTNGVSDVINLGVNIRLTSALPQITASHSLTINGNGYSISGDVNNGVNDEGDVRLFYVNGGNVTFGNIVLTGSRAQGEDRQSPGGGGAAGMGGAVNIYAGTVNINDSQIQNNQAIGGDGGGSYRITYSIAGTADSSDYTGATPGTGQITFAAGSSTTTLTIDPTADTTIEANETVALTLASGTGYTVGTTTAVTETITNDNSNLQRIAFRFGTTSTVKSLLYPHLLSHVDLHTAVSLFHQNG</sequence>
<dbReference type="Gene3D" id="2.60.40.2030">
    <property type="match status" value="1"/>
</dbReference>
<comment type="caution">
    <text evidence="1">The sequence shown here is derived from an EMBL/GenBank/DDBJ whole genome shotgun (WGS) entry which is preliminary data.</text>
</comment>
<reference evidence="1 2" key="1">
    <citation type="submission" date="2020-10" db="EMBL/GenBank/DDBJ databases">
        <authorList>
            <person name="Castelo-Branco R."/>
            <person name="Eusebio N."/>
            <person name="Adriana R."/>
            <person name="Vieira A."/>
            <person name="Brugerolle De Fraissinette N."/>
            <person name="Rezende De Castro R."/>
            <person name="Schneider M.P."/>
            <person name="Vasconcelos V."/>
            <person name="Leao P.N."/>
        </authorList>
    </citation>
    <scope>NUCLEOTIDE SEQUENCE [LARGE SCALE GENOMIC DNA]</scope>
    <source>
        <strain evidence="1 2">LEGE 00031</strain>
    </source>
</reference>
<dbReference type="SUPFAM" id="SSF141072">
    <property type="entry name" value="CalX-like"/>
    <property type="match status" value="1"/>
</dbReference>
<keyword evidence="2" id="KW-1185">Reference proteome</keyword>
<gene>
    <name evidence="1" type="ORF">IQ217_16600</name>
</gene>
<dbReference type="InterPro" id="IPR038081">
    <property type="entry name" value="CalX-like_sf"/>
</dbReference>
<organism evidence="1 2">
    <name type="scientific">Synechocystis salina LEGE 00031</name>
    <dbReference type="NCBI Taxonomy" id="1828736"/>
    <lineage>
        <taxon>Bacteria</taxon>
        <taxon>Bacillati</taxon>
        <taxon>Cyanobacteriota</taxon>
        <taxon>Cyanophyceae</taxon>
        <taxon>Synechococcales</taxon>
        <taxon>Merismopediaceae</taxon>
        <taxon>Synechocystis</taxon>
    </lineage>
</organism>
<protein>
    <submittedName>
        <fullName evidence="1">Uncharacterized protein</fullName>
    </submittedName>
</protein>
<dbReference type="Proteomes" id="UP000658720">
    <property type="component" value="Unassembled WGS sequence"/>
</dbReference>